<evidence type="ECO:0000256" key="1">
    <source>
        <dbReference type="ARBA" id="ARBA00022553"/>
    </source>
</evidence>
<dbReference type="Pfam" id="PF00072">
    <property type="entry name" value="Response_reg"/>
    <property type="match status" value="1"/>
</dbReference>
<feature type="domain" description="Response regulatory" evidence="3">
    <location>
        <begin position="10"/>
        <end position="126"/>
    </location>
</feature>
<dbReference type="InterPro" id="IPR050595">
    <property type="entry name" value="Bact_response_regulator"/>
</dbReference>
<dbReference type="EMBL" id="JAGQNX010000039">
    <property type="protein sequence ID" value="MCA9308141.1"/>
    <property type="molecule type" value="Genomic_DNA"/>
</dbReference>
<dbReference type="SMART" id="SM00448">
    <property type="entry name" value="REC"/>
    <property type="match status" value="1"/>
</dbReference>
<dbReference type="PANTHER" id="PTHR44591:SF3">
    <property type="entry name" value="RESPONSE REGULATORY DOMAIN-CONTAINING PROTEIN"/>
    <property type="match status" value="1"/>
</dbReference>
<name>A0A955ECM8_UNCKA</name>
<feature type="modified residue" description="4-aspartylphosphate" evidence="2">
    <location>
        <position position="59"/>
    </location>
</feature>
<dbReference type="Proteomes" id="UP000740557">
    <property type="component" value="Unassembled WGS sequence"/>
</dbReference>
<dbReference type="Gene3D" id="3.40.50.2300">
    <property type="match status" value="1"/>
</dbReference>
<evidence type="ECO:0000313" key="4">
    <source>
        <dbReference type="EMBL" id="MCA9308141.1"/>
    </source>
</evidence>
<evidence type="ECO:0000256" key="2">
    <source>
        <dbReference type="PROSITE-ProRule" id="PRU00169"/>
    </source>
</evidence>
<dbReference type="InterPro" id="IPR001789">
    <property type="entry name" value="Sig_transdc_resp-reg_receiver"/>
</dbReference>
<reference evidence="4" key="2">
    <citation type="journal article" date="2021" name="Microbiome">
        <title>Successional dynamics and alternative stable states in a saline activated sludge microbial community over 9 years.</title>
        <authorList>
            <person name="Wang Y."/>
            <person name="Ye J."/>
            <person name="Ju F."/>
            <person name="Liu L."/>
            <person name="Boyd J.A."/>
            <person name="Deng Y."/>
            <person name="Parks D.H."/>
            <person name="Jiang X."/>
            <person name="Yin X."/>
            <person name="Woodcroft B.J."/>
            <person name="Tyson G.W."/>
            <person name="Hugenholtz P."/>
            <person name="Polz M.F."/>
            <person name="Zhang T."/>
        </authorList>
    </citation>
    <scope>NUCLEOTIDE SEQUENCE</scope>
    <source>
        <strain evidence="4">HKST-UBA79</strain>
    </source>
</reference>
<organism evidence="4 5">
    <name type="scientific">candidate division WWE3 bacterium</name>
    <dbReference type="NCBI Taxonomy" id="2053526"/>
    <lineage>
        <taxon>Bacteria</taxon>
        <taxon>Katanobacteria</taxon>
    </lineage>
</organism>
<gene>
    <name evidence="4" type="ORF">KC980_01385</name>
</gene>
<proteinExistence type="predicted"/>
<dbReference type="InterPro" id="IPR011006">
    <property type="entry name" value="CheY-like_superfamily"/>
</dbReference>
<accession>A0A955ECM8</accession>
<dbReference type="SUPFAM" id="SSF52172">
    <property type="entry name" value="CheY-like"/>
    <property type="match status" value="1"/>
</dbReference>
<sequence>MSDVSITKPRVLIAEDETFLANAYRVKLEKEGMEVIIAKDGKEAFDLISTQTFNLIILDLIMPNIDGFNVLEKMSKSPKLKVMPVIVASNLGQQEDIDKAKSLGAQDFIIKSNISMSDLVAKVQSYLN</sequence>
<dbReference type="AlphaFoldDB" id="A0A955ECM8"/>
<comment type="caution">
    <text evidence="4">The sequence shown here is derived from an EMBL/GenBank/DDBJ whole genome shotgun (WGS) entry which is preliminary data.</text>
</comment>
<dbReference type="PANTHER" id="PTHR44591">
    <property type="entry name" value="STRESS RESPONSE REGULATOR PROTEIN 1"/>
    <property type="match status" value="1"/>
</dbReference>
<reference evidence="4" key="1">
    <citation type="submission" date="2020-04" db="EMBL/GenBank/DDBJ databases">
        <authorList>
            <person name="Zhang T."/>
        </authorList>
    </citation>
    <scope>NUCLEOTIDE SEQUENCE</scope>
    <source>
        <strain evidence="4">HKST-UBA79</strain>
    </source>
</reference>
<evidence type="ECO:0000313" key="5">
    <source>
        <dbReference type="Proteomes" id="UP000740557"/>
    </source>
</evidence>
<protein>
    <submittedName>
        <fullName evidence="4">Response regulator</fullName>
    </submittedName>
</protein>
<evidence type="ECO:0000259" key="3">
    <source>
        <dbReference type="PROSITE" id="PS50110"/>
    </source>
</evidence>
<dbReference type="GO" id="GO:0000160">
    <property type="term" value="P:phosphorelay signal transduction system"/>
    <property type="evidence" value="ECO:0007669"/>
    <property type="project" value="InterPro"/>
</dbReference>
<keyword evidence="1 2" id="KW-0597">Phosphoprotein</keyword>
<dbReference type="PROSITE" id="PS50110">
    <property type="entry name" value="RESPONSE_REGULATORY"/>
    <property type="match status" value="1"/>
</dbReference>